<dbReference type="AlphaFoldDB" id="A0A821QNH9"/>
<gene>
    <name evidence="1" type="ORF">UJA718_LOCUS42309</name>
</gene>
<comment type="caution">
    <text evidence="1">The sequence shown here is derived from an EMBL/GenBank/DDBJ whole genome shotgun (WGS) entry which is preliminary data.</text>
</comment>
<keyword evidence="2" id="KW-1185">Reference proteome</keyword>
<evidence type="ECO:0000313" key="2">
    <source>
        <dbReference type="Proteomes" id="UP000663873"/>
    </source>
</evidence>
<dbReference type="Proteomes" id="UP000663873">
    <property type="component" value="Unassembled WGS sequence"/>
</dbReference>
<protein>
    <submittedName>
        <fullName evidence="1">Uncharacterized protein</fullName>
    </submittedName>
</protein>
<proteinExistence type="predicted"/>
<reference evidence="1" key="1">
    <citation type="submission" date="2021-02" db="EMBL/GenBank/DDBJ databases">
        <authorList>
            <person name="Nowell W R."/>
        </authorList>
    </citation>
    <scope>NUCLEOTIDE SEQUENCE</scope>
</reference>
<organism evidence="1 2">
    <name type="scientific">Rotaria socialis</name>
    <dbReference type="NCBI Taxonomy" id="392032"/>
    <lineage>
        <taxon>Eukaryota</taxon>
        <taxon>Metazoa</taxon>
        <taxon>Spiralia</taxon>
        <taxon>Gnathifera</taxon>
        <taxon>Rotifera</taxon>
        <taxon>Eurotatoria</taxon>
        <taxon>Bdelloidea</taxon>
        <taxon>Philodinida</taxon>
        <taxon>Philodinidae</taxon>
        <taxon>Rotaria</taxon>
    </lineage>
</organism>
<feature type="non-terminal residue" evidence="1">
    <location>
        <position position="61"/>
    </location>
</feature>
<accession>A0A821QNH9</accession>
<name>A0A821QNH9_9BILA</name>
<dbReference type="EMBL" id="CAJOBP010053873">
    <property type="protein sequence ID" value="CAF4824373.1"/>
    <property type="molecule type" value="Genomic_DNA"/>
</dbReference>
<sequence>MNEYIQLKSSKQFPGSTTGGTLSCKEIYFIPWSPDSHDSADVKSSLHSFVSAAYTLAIAKG</sequence>
<evidence type="ECO:0000313" key="1">
    <source>
        <dbReference type="EMBL" id="CAF4824373.1"/>
    </source>
</evidence>